<proteinExistence type="predicted"/>
<feature type="region of interest" description="Disordered" evidence="1">
    <location>
        <begin position="570"/>
        <end position="589"/>
    </location>
</feature>
<organism evidence="2 3">
    <name type="scientific">Rhizophagus irregularis</name>
    <dbReference type="NCBI Taxonomy" id="588596"/>
    <lineage>
        <taxon>Eukaryota</taxon>
        <taxon>Fungi</taxon>
        <taxon>Fungi incertae sedis</taxon>
        <taxon>Mucoromycota</taxon>
        <taxon>Glomeromycotina</taxon>
        <taxon>Glomeromycetes</taxon>
        <taxon>Glomerales</taxon>
        <taxon>Glomeraceae</taxon>
        <taxon>Rhizophagus</taxon>
    </lineage>
</organism>
<evidence type="ECO:0000313" key="3">
    <source>
        <dbReference type="Proteomes" id="UP000684084"/>
    </source>
</evidence>
<dbReference type="AlphaFoldDB" id="A0A915ZDR1"/>
<dbReference type="Proteomes" id="UP000684084">
    <property type="component" value="Unassembled WGS sequence"/>
</dbReference>
<evidence type="ECO:0000313" key="2">
    <source>
        <dbReference type="EMBL" id="CAB5370563.1"/>
    </source>
</evidence>
<name>A0A915ZDR1_9GLOM</name>
<gene>
    <name evidence="2" type="ORF">CHRIB12_LOCUS12679</name>
</gene>
<feature type="region of interest" description="Disordered" evidence="1">
    <location>
        <begin position="1"/>
        <end position="29"/>
    </location>
</feature>
<reference evidence="2" key="1">
    <citation type="submission" date="2020-05" db="EMBL/GenBank/DDBJ databases">
        <authorList>
            <person name="Rincon C."/>
            <person name="Sanders R I."/>
            <person name="Robbins C."/>
            <person name="Chaturvedi A."/>
        </authorList>
    </citation>
    <scope>NUCLEOTIDE SEQUENCE</scope>
    <source>
        <strain evidence="2">CHB12</strain>
    </source>
</reference>
<comment type="caution">
    <text evidence="2">The sequence shown here is derived from an EMBL/GenBank/DDBJ whole genome shotgun (WGS) entry which is preliminary data.</text>
</comment>
<feature type="compositionally biased region" description="Basic and acidic residues" evidence="1">
    <location>
        <begin position="276"/>
        <end position="287"/>
    </location>
</feature>
<accession>A0A915ZDR1</accession>
<dbReference type="EMBL" id="CAGKOT010000028">
    <property type="protein sequence ID" value="CAB5370563.1"/>
    <property type="molecule type" value="Genomic_DNA"/>
</dbReference>
<feature type="region of interest" description="Disordered" evidence="1">
    <location>
        <begin position="474"/>
        <end position="494"/>
    </location>
</feature>
<protein>
    <submittedName>
        <fullName evidence="2">Uncharacterized protein</fullName>
    </submittedName>
</protein>
<evidence type="ECO:0000256" key="1">
    <source>
        <dbReference type="SAM" id="MobiDB-lite"/>
    </source>
</evidence>
<feature type="region of interest" description="Disordered" evidence="1">
    <location>
        <begin position="266"/>
        <end position="287"/>
    </location>
</feature>
<sequence>MVAPRRAGREAMAAGQTGEIAARHQGPPGDEFEIAGELRPVRRFEIDVLAHRDHAQFAKGGLHIGRGEIERVERVGLDHHGQVMLAKAGSARRDIVLGRCQLVTLAQRLIIGGLHPAQSEVHAIKRCLAIDKGEALAQHHFGGKPQQIVEHAGHGLRRIILDRHHRGEATRRIASGREFEGVGPEADPAIGQILAEIAARLHHPPQITTIEQCQKFERFGTASGRTGIAGEQARAIGFERSKQDVARGVERDQIAHPPRVTLRASAPAHQILQHPDPPRQRTPHQRDEQVVDVEFPAGQLGAPGGVQRLAEGIGKGPFEHRLHFAADDMMIQREACIGDAAQHRVAQRLAVIQFLRIRRFERETRQPDDLHHPPVAQLDRRIVERAGIRQIRARRAFTREARGLVNRGGARQHRSGTVRVATPIGVVAPARALRELGHPQIEEARLAQTREISAQMDDERQQQHQKRFAEEKRLHRDDGVEHEEAVGDAREHLRAGQRAEHRIAGERRVHSPGPVAADLIPATIAAAPNTMKQPRMTVAPRRQSMRPVSIPSPVAPTAITASEVATAPSRVPCTQSTAETITPDPDGSSEADWACAMVLHSRPRPAATVRARIGVRRSDIIDHSSA</sequence>